<sequence>MAQEDTVIPEHQLSERTPVIAFDGAISTVTIALPNRCFAFSVTFLLDHPKLVSLGKEKPPLHFHPYQEEYITVTEGCLAVECNGVEHTLTPADGEFVIQPWTNHRLYPTAQRDGQTITRFLLSGKDTAETYKLDELFFENWYGYQDAVFVHGEPLSMVQVMSMFDAGGSYISLPTWIPFSRTFARVLGIVVGRWIGGLLGYQPYYRQWSTDWQLACQRMRSSTFQQGFAVEEKAL</sequence>
<organism evidence="1 2">
    <name type="scientific">Alternaria alternata</name>
    <name type="common">Alternaria rot fungus</name>
    <name type="synonym">Torula alternata</name>
    <dbReference type="NCBI Taxonomy" id="5599"/>
    <lineage>
        <taxon>Eukaryota</taxon>
        <taxon>Fungi</taxon>
        <taxon>Dikarya</taxon>
        <taxon>Ascomycota</taxon>
        <taxon>Pezizomycotina</taxon>
        <taxon>Dothideomycetes</taxon>
        <taxon>Pleosporomycetidae</taxon>
        <taxon>Pleosporales</taxon>
        <taxon>Pleosporineae</taxon>
        <taxon>Pleosporaceae</taxon>
        <taxon>Alternaria</taxon>
        <taxon>Alternaria sect. Alternaria</taxon>
        <taxon>Alternaria alternata complex</taxon>
    </lineage>
</organism>
<gene>
    <name evidence="1" type="ORF">CC77DRAFT_1046301</name>
</gene>
<dbReference type="OMA" id="MSMFDAG"/>
<name>A0A177E1Q8_ALTAL</name>
<evidence type="ECO:0000313" key="1">
    <source>
        <dbReference type="EMBL" id="OAG24909.1"/>
    </source>
</evidence>
<dbReference type="InterPro" id="IPR011051">
    <property type="entry name" value="RmlC_Cupin_sf"/>
</dbReference>
<dbReference type="InterPro" id="IPR014710">
    <property type="entry name" value="RmlC-like_jellyroll"/>
</dbReference>
<dbReference type="Gene3D" id="2.60.120.10">
    <property type="entry name" value="Jelly Rolls"/>
    <property type="match status" value="1"/>
</dbReference>
<protein>
    <submittedName>
        <fullName evidence="1">Uncharacterized protein</fullName>
    </submittedName>
</protein>
<dbReference type="AlphaFoldDB" id="A0A177E1Q8"/>
<evidence type="ECO:0000313" key="2">
    <source>
        <dbReference type="Proteomes" id="UP000077248"/>
    </source>
</evidence>
<reference evidence="1 2" key="1">
    <citation type="submission" date="2016-05" db="EMBL/GenBank/DDBJ databases">
        <title>Comparative analysis of secretome profiles of manganese(II)-oxidizing ascomycete fungi.</title>
        <authorList>
            <consortium name="DOE Joint Genome Institute"/>
            <person name="Zeiner C.A."/>
            <person name="Purvine S.O."/>
            <person name="Zink E.M."/>
            <person name="Wu S."/>
            <person name="Pasa-Tolic L."/>
            <person name="Chaput D.L."/>
            <person name="Haridas S."/>
            <person name="Grigoriev I.V."/>
            <person name="Santelli C.M."/>
            <person name="Hansel C.M."/>
        </authorList>
    </citation>
    <scope>NUCLEOTIDE SEQUENCE [LARGE SCALE GENOMIC DNA]</scope>
    <source>
        <strain evidence="1 2">SRC1lrK2f</strain>
    </source>
</reference>
<dbReference type="GeneID" id="29113030"/>
<dbReference type="SUPFAM" id="SSF51182">
    <property type="entry name" value="RmlC-like cupins"/>
    <property type="match status" value="1"/>
</dbReference>
<accession>A0A177E1Q8</accession>
<dbReference type="KEGG" id="aalt:CC77DRAFT_1046301"/>
<keyword evidence="2" id="KW-1185">Reference proteome</keyword>
<dbReference type="Proteomes" id="UP000077248">
    <property type="component" value="Unassembled WGS sequence"/>
</dbReference>
<dbReference type="EMBL" id="KV441470">
    <property type="protein sequence ID" value="OAG24909.1"/>
    <property type="molecule type" value="Genomic_DNA"/>
</dbReference>
<proteinExistence type="predicted"/>
<dbReference type="VEuPathDB" id="FungiDB:CC77DRAFT_1046301"/>
<dbReference type="RefSeq" id="XP_018390330.1">
    <property type="nucleotide sequence ID" value="XM_018527436.1"/>
</dbReference>